<evidence type="ECO:0000313" key="1">
    <source>
        <dbReference type="EMBL" id="NSX56426.1"/>
    </source>
</evidence>
<reference evidence="1 2" key="1">
    <citation type="submission" date="2020-06" db="EMBL/GenBank/DDBJ databases">
        <title>Sulfitobacter algicola sp. nov., isolated from green algae.</title>
        <authorList>
            <person name="Wang C."/>
        </authorList>
    </citation>
    <scope>NUCLEOTIDE SEQUENCE [LARGE SCALE GENOMIC DNA]</scope>
    <source>
        <strain evidence="1 2">1151</strain>
    </source>
</reference>
<name>A0ABX2IWJ1_9RHOB</name>
<protein>
    <submittedName>
        <fullName evidence="1">Amino acid transporter</fullName>
    </submittedName>
</protein>
<dbReference type="EMBL" id="JABUFE010000012">
    <property type="protein sequence ID" value="NSX56426.1"/>
    <property type="molecule type" value="Genomic_DNA"/>
</dbReference>
<dbReference type="RefSeq" id="WP_174139579.1">
    <property type="nucleotide sequence ID" value="NZ_JABUFE010000012.1"/>
</dbReference>
<organism evidence="1 2">
    <name type="scientific">Parasulfitobacter algicola</name>
    <dbReference type="NCBI Taxonomy" id="2614809"/>
    <lineage>
        <taxon>Bacteria</taxon>
        <taxon>Pseudomonadati</taxon>
        <taxon>Pseudomonadota</taxon>
        <taxon>Alphaproteobacteria</taxon>
        <taxon>Rhodobacterales</taxon>
        <taxon>Roseobacteraceae</taxon>
        <taxon>Parasulfitobacter</taxon>
    </lineage>
</organism>
<evidence type="ECO:0000313" key="2">
    <source>
        <dbReference type="Proteomes" id="UP000777935"/>
    </source>
</evidence>
<comment type="caution">
    <text evidence="1">The sequence shown here is derived from an EMBL/GenBank/DDBJ whole genome shotgun (WGS) entry which is preliminary data.</text>
</comment>
<keyword evidence="2" id="KW-1185">Reference proteome</keyword>
<dbReference type="Proteomes" id="UP000777935">
    <property type="component" value="Unassembled WGS sequence"/>
</dbReference>
<dbReference type="InterPro" id="IPR019646">
    <property type="entry name" value="Aminoglyc_AdlTrfase"/>
</dbReference>
<accession>A0ABX2IWJ1</accession>
<dbReference type="Pfam" id="PF10706">
    <property type="entry name" value="Aminoglyc_resit"/>
    <property type="match status" value="1"/>
</dbReference>
<sequence>MTPPDENAWDAWSPGQLAGKLSGLTANWYIVGGWAIDLWLGEQSRAHEDLEFATLPEDAPKIASHLAELTFYEARAGQFKNWDQSNPVDNNAWQFWGADLSAGRWRVDMMLERGTPELWRYKRQPLLEQSRNTAIQINSDGIRYLAPANVLLFKAKHCRAKDDHDFEAVLPTLLVNDRENLRAWLTSYHPSHKWLKRLT</sequence>
<gene>
    <name evidence="1" type="ORF">HRQ87_16670</name>
</gene>
<proteinExistence type="predicted"/>
<dbReference type="Gene3D" id="3.30.460.40">
    <property type="match status" value="1"/>
</dbReference>